<evidence type="ECO:0000313" key="2">
    <source>
        <dbReference type="EMBL" id="MDC2891149.1"/>
    </source>
</evidence>
<evidence type="ECO:0000256" key="1">
    <source>
        <dbReference type="SAM" id="SignalP"/>
    </source>
</evidence>
<name>A0ABT5FIX8_9GAMM</name>
<sequence>MKKNLLNKVFLGAALVIAPLSSTAVTTSFTLAFTTVQDLQIVENNPLTFGVANVFGKAATSCTVTTAVAAASSASVGVIANSDIQDSLSSGDGGCIAITSGTANNLSGVYEITGVAGQTANVTVSSISGGTDFNFSPSGFLVQNDSTVDFSSPVAIIADNPVSITVGDNGSIVVVVGGVVNVLQDLTANTPYSGSFDITATY</sequence>
<gene>
    <name evidence="2" type="ORF">PN838_23385</name>
</gene>
<accession>A0ABT5FIX8</accession>
<dbReference type="Proteomes" id="UP001528411">
    <property type="component" value="Unassembled WGS sequence"/>
</dbReference>
<keyword evidence="3" id="KW-1185">Reference proteome</keyword>
<feature type="signal peptide" evidence="1">
    <location>
        <begin position="1"/>
        <end position="24"/>
    </location>
</feature>
<dbReference type="RefSeq" id="WP_215964349.1">
    <property type="nucleotide sequence ID" value="NZ_JAQOMS010000002.1"/>
</dbReference>
<organism evidence="2 3">
    <name type="scientific">Psychrosphaera algicola</name>
    <dbReference type="NCBI Taxonomy" id="3023714"/>
    <lineage>
        <taxon>Bacteria</taxon>
        <taxon>Pseudomonadati</taxon>
        <taxon>Pseudomonadota</taxon>
        <taxon>Gammaproteobacteria</taxon>
        <taxon>Alteromonadales</taxon>
        <taxon>Pseudoalteromonadaceae</taxon>
        <taxon>Psychrosphaera</taxon>
    </lineage>
</organism>
<feature type="chain" id="PRO_5047412503" description="DUF4402 domain-containing protein" evidence="1">
    <location>
        <begin position="25"/>
        <end position="202"/>
    </location>
</feature>
<evidence type="ECO:0000313" key="3">
    <source>
        <dbReference type="Proteomes" id="UP001528411"/>
    </source>
</evidence>
<evidence type="ECO:0008006" key="4">
    <source>
        <dbReference type="Google" id="ProtNLM"/>
    </source>
</evidence>
<dbReference type="EMBL" id="JAQOMS010000002">
    <property type="protein sequence ID" value="MDC2891149.1"/>
    <property type="molecule type" value="Genomic_DNA"/>
</dbReference>
<keyword evidence="1" id="KW-0732">Signal</keyword>
<comment type="caution">
    <text evidence="2">The sequence shown here is derived from an EMBL/GenBank/DDBJ whole genome shotgun (WGS) entry which is preliminary data.</text>
</comment>
<proteinExistence type="predicted"/>
<protein>
    <recommendedName>
        <fullName evidence="4">DUF4402 domain-containing protein</fullName>
    </recommendedName>
</protein>
<reference evidence="2 3" key="1">
    <citation type="submission" date="2023-01" db="EMBL/GenBank/DDBJ databases">
        <title>Psychrosphaera sp. nov., isolated from marine algae.</title>
        <authorList>
            <person name="Bayburt H."/>
            <person name="Choi B.J."/>
            <person name="Kim J.M."/>
            <person name="Choi D.G."/>
            <person name="Jeon C.O."/>
        </authorList>
    </citation>
    <scope>NUCLEOTIDE SEQUENCE [LARGE SCALE GENOMIC DNA]</scope>
    <source>
        <strain evidence="2 3">G1-22</strain>
    </source>
</reference>